<proteinExistence type="predicted"/>
<protein>
    <submittedName>
        <fullName evidence="1">Uncharacterized protein</fullName>
    </submittedName>
</protein>
<accession>A0A6J4IZN7</accession>
<dbReference type="EMBL" id="CADCTQ010000233">
    <property type="protein sequence ID" value="CAA9263670.1"/>
    <property type="molecule type" value="Genomic_DNA"/>
</dbReference>
<evidence type="ECO:0000313" key="1">
    <source>
        <dbReference type="EMBL" id="CAA9263670.1"/>
    </source>
</evidence>
<name>A0A6J4IZN7_9SPHI</name>
<organism evidence="1">
    <name type="scientific">uncultured Cytophagales bacterium</name>
    <dbReference type="NCBI Taxonomy" id="158755"/>
    <lineage>
        <taxon>Bacteria</taxon>
        <taxon>Pseudomonadati</taxon>
        <taxon>Bacteroidota</taxon>
        <taxon>Sphingobacteriia</taxon>
        <taxon>Sphingobacteriales</taxon>
        <taxon>environmental samples</taxon>
    </lineage>
</organism>
<gene>
    <name evidence="1" type="ORF">AVDCRST_MAG56-2676</name>
</gene>
<reference evidence="1" key="1">
    <citation type="submission" date="2020-02" db="EMBL/GenBank/DDBJ databases">
        <authorList>
            <person name="Meier V. D."/>
        </authorList>
    </citation>
    <scope>NUCLEOTIDE SEQUENCE</scope>
    <source>
        <strain evidence="1">AVDCRST_MAG56</strain>
    </source>
</reference>
<dbReference type="AlphaFoldDB" id="A0A6J4IZN7"/>
<sequence>MRGKKGFAVGYLVEAGGRRKKYLKIGISFCESGPYFYIVNSATGA</sequence>